<reference evidence="1 2" key="1">
    <citation type="submission" date="2019-02" db="EMBL/GenBank/DDBJ databases">
        <title>Genome sequencing of the rare red list fungi Phellinidium pouzarii.</title>
        <authorList>
            <person name="Buettner E."/>
            <person name="Kellner H."/>
        </authorList>
    </citation>
    <scope>NUCLEOTIDE SEQUENCE [LARGE SCALE GENOMIC DNA]</scope>
    <source>
        <strain evidence="1 2">DSM 108285</strain>
    </source>
</reference>
<keyword evidence="2" id="KW-1185">Reference proteome</keyword>
<organism evidence="1 2">
    <name type="scientific">Phellinidium pouzarii</name>
    <dbReference type="NCBI Taxonomy" id="167371"/>
    <lineage>
        <taxon>Eukaryota</taxon>
        <taxon>Fungi</taxon>
        <taxon>Dikarya</taxon>
        <taxon>Basidiomycota</taxon>
        <taxon>Agaricomycotina</taxon>
        <taxon>Agaricomycetes</taxon>
        <taxon>Hymenochaetales</taxon>
        <taxon>Hymenochaetaceae</taxon>
        <taxon>Phellinidium</taxon>
    </lineage>
</organism>
<dbReference type="AlphaFoldDB" id="A0A4S4KTE5"/>
<sequence>MAVSKIIGRFTYQGLCFEYVDLPAGIDDDKDDDDDDRHAYMFILTVEEDMKGETDISYNEITLDMNNSTVSKWFNRFVDFGCSEEELKSYWATLPSTSVTY</sequence>
<proteinExistence type="predicted"/>
<comment type="caution">
    <text evidence="1">The sequence shown here is derived from an EMBL/GenBank/DDBJ whole genome shotgun (WGS) entry which is preliminary data.</text>
</comment>
<accession>A0A4S4KTE5</accession>
<protein>
    <submittedName>
        <fullName evidence="1">Uncharacterized protein</fullName>
    </submittedName>
</protein>
<dbReference type="Proteomes" id="UP000308199">
    <property type="component" value="Unassembled WGS sequence"/>
</dbReference>
<gene>
    <name evidence="1" type="ORF">EW145_g6824</name>
</gene>
<evidence type="ECO:0000313" key="2">
    <source>
        <dbReference type="Proteomes" id="UP000308199"/>
    </source>
</evidence>
<evidence type="ECO:0000313" key="1">
    <source>
        <dbReference type="EMBL" id="THH01939.1"/>
    </source>
</evidence>
<name>A0A4S4KTE5_9AGAM</name>
<dbReference type="EMBL" id="SGPK01000567">
    <property type="protein sequence ID" value="THH01939.1"/>
    <property type="molecule type" value="Genomic_DNA"/>
</dbReference>